<dbReference type="SUPFAM" id="SSF103473">
    <property type="entry name" value="MFS general substrate transporter"/>
    <property type="match status" value="1"/>
</dbReference>
<evidence type="ECO:0000313" key="6">
    <source>
        <dbReference type="EMBL" id="RBP44346.1"/>
    </source>
</evidence>
<evidence type="ECO:0000256" key="3">
    <source>
        <dbReference type="ARBA" id="ARBA00023136"/>
    </source>
</evidence>
<feature type="transmembrane region" description="Helical" evidence="4">
    <location>
        <begin position="175"/>
        <end position="196"/>
    </location>
</feature>
<evidence type="ECO:0000256" key="1">
    <source>
        <dbReference type="ARBA" id="ARBA00022692"/>
    </source>
</evidence>
<evidence type="ECO:0000256" key="2">
    <source>
        <dbReference type="ARBA" id="ARBA00022989"/>
    </source>
</evidence>
<comment type="caution">
    <text evidence="6">The sequence shown here is derived from an EMBL/GenBank/DDBJ whole genome shotgun (WGS) entry which is preliminary data.</text>
</comment>
<dbReference type="Gene3D" id="1.20.1250.20">
    <property type="entry name" value="MFS general substrate transporter like domains"/>
    <property type="match status" value="2"/>
</dbReference>
<organism evidence="6 7">
    <name type="scientific">Roseimicrobium gellanilyticum</name>
    <dbReference type="NCBI Taxonomy" id="748857"/>
    <lineage>
        <taxon>Bacteria</taxon>
        <taxon>Pseudomonadati</taxon>
        <taxon>Verrucomicrobiota</taxon>
        <taxon>Verrucomicrobiia</taxon>
        <taxon>Verrucomicrobiales</taxon>
        <taxon>Verrucomicrobiaceae</taxon>
        <taxon>Roseimicrobium</taxon>
    </lineage>
</organism>
<dbReference type="Proteomes" id="UP000253426">
    <property type="component" value="Unassembled WGS sequence"/>
</dbReference>
<evidence type="ECO:0000256" key="4">
    <source>
        <dbReference type="SAM" id="Phobius"/>
    </source>
</evidence>
<dbReference type="GO" id="GO:0022857">
    <property type="term" value="F:transmembrane transporter activity"/>
    <property type="evidence" value="ECO:0007669"/>
    <property type="project" value="InterPro"/>
</dbReference>
<keyword evidence="7" id="KW-1185">Reference proteome</keyword>
<dbReference type="PROSITE" id="PS50850">
    <property type="entry name" value="MFS"/>
    <property type="match status" value="1"/>
</dbReference>
<feature type="transmembrane region" description="Helical" evidence="4">
    <location>
        <begin position="61"/>
        <end position="78"/>
    </location>
</feature>
<keyword evidence="2 4" id="KW-1133">Transmembrane helix</keyword>
<feature type="transmembrane region" description="Helical" evidence="4">
    <location>
        <begin position="322"/>
        <end position="344"/>
    </location>
</feature>
<feature type="transmembrane region" description="Helical" evidence="4">
    <location>
        <begin position="232"/>
        <end position="253"/>
    </location>
</feature>
<evidence type="ECO:0000313" key="7">
    <source>
        <dbReference type="Proteomes" id="UP000253426"/>
    </source>
</evidence>
<dbReference type="Pfam" id="PF07690">
    <property type="entry name" value="MFS_1"/>
    <property type="match status" value="1"/>
</dbReference>
<feature type="transmembrane region" description="Helical" evidence="4">
    <location>
        <begin position="268"/>
        <end position="289"/>
    </location>
</feature>
<reference evidence="6 7" key="1">
    <citation type="submission" date="2018-06" db="EMBL/GenBank/DDBJ databases">
        <title>Genomic Encyclopedia of Type Strains, Phase IV (KMG-IV): sequencing the most valuable type-strain genomes for metagenomic binning, comparative biology and taxonomic classification.</title>
        <authorList>
            <person name="Goeker M."/>
        </authorList>
    </citation>
    <scope>NUCLEOTIDE SEQUENCE [LARGE SCALE GENOMIC DNA]</scope>
    <source>
        <strain evidence="6 7">DSM 25532</strain>
    </source>
</reference>
<accession>A0A366HNI4</accession>
<name>A0A366HNI4_9BACT</name>
<feature type="transmembrane region" description="Helical" evidence="4">
    <location>
        <begin position="296"/>
        <end position="316"/>
    </location>
</feature>
<proteinExistence type="predicted"/>
<feature type="transmembrane region" description="Helical" evidence="4">
    <location>
        <begin position="146"/>
        <end position="169"/>
    </location>
</feature>
<dbReference type="InterPro" id="IPR050327">
    <property type="entry name" value="Proton-linked_MCT"/>
</dbReference>
<dbReference type="AlphaFoldDB" id="A0A366HNI4"/>
<dbReference type="EMBL" id="QNRR01000004">
    <property type="protein sequence ID" value="RBP44346.1"/>
    <property type="molecule type" value="Genomic_DNA"/>
</dbReference>
<keyword evidence="1 4" id="KW-0812">Transmembrane</keyword>
<dbReference type="PANTHER" id="PTHR11360">
    <property type="entry name" value="MONOCARBOXYLATE TRANSPORTER"/>
    <property type="match status" value="1"/>
</dbReference>
<dbReference type="RefSeq" id="WP_113958760.1">
    <property type="nucleotide sequence ID" value="NZ_QNRR01000004.1"/>
</dbReference>
<dbReference type="OrthoDB" id="182417at2"/>
<dbReference type="InterPro" id="IPR036259">
    <property type="entry name" value="MFS_trans_sf"/>
</dbReference>
<protein>
    <submittedName>
        <fullName evidence="6">MFS-type transporter involved in bile tolerance (Atg22 family)</fullName>
    </submittedName>
</protein>
<feature type="domain" description="Major facilitator superfamily (MFS) profile" evidence="5">
    <location>
        <begin position="232"/>
        <end position="426"/>
    </location>
</feature>
<feature type="transmembrane region" description="Helical" evidence="4">
    <location>
        <begin position="108"/>
        <end position="134"/>
    </location>
</feature>
<evidence type="ECO:0000259" key="5">
    <source>
        <dbReference type="PROSITE" id="PS50850"/>
    </source>
</evidence>
<keyword evidence="3 4" id="KW-0472">Membrane</keyword>
<feature type="transmembrane region" description="Helical" evidence="4">
    <location>
        <begin position="356"/>
        <end position="376"/>
    </location>
</feature>
<dbReference type="InterPro" id="IPR020846">
    <property type="entry name" value="MFS_dom"/>
</dbReference>
<feature type="transmembrane region" description="Helical" evidence="4">
    <location>
        <begin position="85"/>
        <end position="102"/>
    </location>
</feature>
<sequence>MSEPPPPSHSYSSRILWGNVILAALLMLATLPGRTQGLGLITEPMLADLQLDRITYANINLWATLLGAAVCLPAGWVIDRVGLRWTSALIVLALALVVWRMSGHLGSVMVLFTWVLLTRAFGQSALSVASITTVGKGAGTRVGMAMGVYSVLIIVFFSLGFVAVGWAVREHGWRSAWSSIALSLAVVVAPLTLLLLREPTIKKAPADACNASGEARESVTGLSLGQALATPVFWVFAGATALFNLAASGLGLFNEAVLAEAGFNRETYHLFLPIMTLFTLLGQGLCGWLTLRRPMAVLLGVAMFLYALGLVGLPFIRTLTQLWLLAGVLGLAAGFITVIFFAIWSQAFGRAQLGRIQGAAQMLTVLASAVGPLLFATCHEKYGSYAPALYILTPLVILLGLVACRVTLPSIPTTVPAVSLQKPVQT</sequence>
<feature type="transmembrane region" description="Helical" evidence="4">
    <location>
        <begin position="388"/>
        <end position="408"/>
    </location>
</feature>
<dbReference type="InterPro" id="IPR011701">
    <property type="entry name" value="MFS"/>
</dbReference>
<gene>
    <name evidence="6" type="ORF">DES53_104165</name>
</gene>
<dbReference type="PANTHER" id="PTHR11360:SF308">
    <property type="entry name" value="BLL3089 PROTEIN"/>
    <property type="match status" value="1"/>
</dbReference>